<evidence type="ECO:0000313" key="3">
    <source>
        <dbReference type="EMBL" id="NKZ01252.1"/>
    </source>
</evidence>
<organism evidence="3 4">
    <name type="scientific">Nocardiopsis alborubida</name>
    <dbReference type="NCBI Taxonomy" id="146802"/>
    <lineage>
        <taxon>Bacteria</taxon>
        <taxon>Bacillati</taxon>
        <taxon>Actinomycetota</taxon>
        <taxon>Actinomycetes</taxon>
        <taxon>Streptosporangiales</taxon>
        <taxon>Nocardiopsidaceae</taxon>
        <taxon>Nocardiopsis</taxon>
    </lineage>
</organism>
<gene>
    <name evidence="3" type="ORF">HGB44_26795</name>
</gene>
<evidence type="ECO:0000259" key="2">
    <source>
        <dbReference type="Pfam" id="PF04149"/>
    </source>
</evidence>
<evidence type="ECO:0000313" key="4">
    <source>
        <dbReference type="Proteomes" id="UP000553209"/>
    </source>
</evidence>
<dbReference type="Pfam" id="PF04149">
    <property type="entry name" value="DUF397"/>
    <property type="match status" value="1"/>
</dbReference>
<dbReference type="AlphaFoldDB" id="A0A7X6MGL8"/>
<reference evidence="3 4" key="1">
    <citation type="submission" date="2020-04" db="EMBL/GenBank/DDBJ databases">
        <title>MicrobeNet Type strains.</title>
        <authorList>
            <person name="Nicholson A.C."/>
        </authorList>
    </citation>
    <scope>NUCLEOTIDE SEQUENCE [LARGE SCALE GENOMIC DNA]</scope>
    <source>
        <strain evidence="3 4">ATCC 23612</strain>
    </source>
</reference>
<feature type="domain" description="DUF397" evidence="2">
    <location>
        <begin position="3"/>
        <end position="51"/>
    </location>
</feature>
<proteinExistence type="predicted"/>
<dbReference type="EMBL" id="JAAXPG010000033">
    <property type="protein sequence ID" value="NKZ01252.1"/>
    <property type="molecule type" value="Genomic_DNA"/>
</dbReference>
<name>A0A7X6MGL8_9ACTN</name>
<sequence>MGDWRKSSYSNTGGQCVEVRDTPQGADVRDTVNREAGHLTFPASEWTALLRTEARQGPRGAQDRMP</sequence>
<dbReference type="Proteomes" id="UP000553209">
    <property type="component" value="Unassembled WGS sequence"/>
</dbReference>
<protein>
    <submittedName>
        <fullName evidence="3">DUF397 domain-containing protein</fullName>
    </submittedName>
</protein>
<keyword evidence="4" id="KW-1185">Reference proteome</keyword>
<dbReference type="RefSeq" id="WP_061082487.1">
    <property type="nucleotide sequence ID" value="NZ_JAAXPG010000033.1"/>
</dbReference>
<accession>A0A7X6MGL8</accession>
<feature type="region of interest" description="Disordered" evidence="1">
    <location>
        <begin position="1"/>
        <end position="26"/>
    </location>
</feature>
<evidence type="ECO:0000256" key="1">
    <source>
        <dbReference type="SAM" id="MobiDB-lite"/>
    </source>
</evidence>
<comment type="caution">
    <text evidence="3">The sequence shown here is derived from an EMBL/GenBank/DDBJ whole genome shotgun (WGS) entry which is preliminary data.</text>
</comment>
<dbReference type="InterPro" id="IPR007278">
    <property type="entry name" value="DUF397"/>
</dbReference>